<dbReference type="EMBL" id="LR215050">
    <property type="protein sequence ID" value="VEU82459.1"/>
    <property type="molecule type" value="Genomic_DNA"/>
</dbReference>
<evidence type="ECO:0000313" key="2">
    <source>
        <dbReference type="Proteomes" id="UP000290909"/>
    </source>
</evidence>
<organism evidence="1 2">
    <name type="scientific">Acholeplasma hippikon</name>
    <dbReference type="NCBI Taxonomy" id="264636"/>
    <lineage>
        <taxon>Bacteria</taxon>
        <taxon>Bacillati</taxon>
        <taxon>Mycoplasmatota</taxon>
        <taxon>Mollicutes</taxon>
        <taxon>Acholeplasmatales</taxon>
        <taxon>Acholeplasmataceae</taxon>
        <taxon>Acholeplasma</taxon>
    </lineage>
</organism>
<proteinExistence type="predicted"/>
<protein>
    <submittedName>
        <fullName evidence="1">Uncharacterized protein</fullName>
    </submittedName>
</protein>
<reference evidence="1 2" key="1">
    <citation type="submission" date="2019-01" db="EMBL/GenBank/DDBJ databases">
        <authorList>
            <consortium name="Pathogen Informatics"/>
        </authorList>
    </citation>
    <scope>NUCLEOTIDE SEQUENCE [LARGE SCALE GENOMIC DNA]</scope>
    <source>
        <strain evidence="1 2">NCTC10172</strain>
    </source>
</reference>
<evidence type="ECO:0000313" key="1">
    <source>
        <dbReference type="EMBL" id="VEU82459.1"/>
    </source>
</evidence>
<keyword evidence="2" id="KW-1185">Reference proteome</keyword>
<dbReference type="Proteomes" id="UP000290909">
    <property type="component" value="Chromosome"/>
</dbReference>
<dbReference type="RefSeq" id="WP_035368041.1">
    <property type="nucleotide sequence ID" value="NZ_LR215050.1"/>
</dbReference>
<accession>A0A449BJ22</accession>
<sequence length="69" mass="8120">MVNNEKYMIMTVESYPFGWEVKYFYLPVGPRLTIGDVIKSINGKSYRILDGKTQLNFEDIDLTKYSLFE</sequence>
<gene>
    <name evidence="1" type="ORF">NCTC10172_00470</name>
</gene>
<dbReference type="AlphaFoldDB" id="A0A449BJ22"/>
<name>A0A449BJ22_9MOLU</name>
<dbReference type="KEGG" id="ahk:NCTC10172_00470"/>